<proteinExistence type="predicted"/>
<dbReference type="Proteomes" id="UP001060085">
    <property type="component" value="Linkage Group LG04"/>
</dbReference>
<evidence type="ECO:0000313" key="2">
    <source>
        <dbReference type="Proteomes" id="UP001060085"/>
    </source>
</evidence>
<accession>A0ACC0B6Y1</accession>
<dbReference type="EMBL" id="CM044704">
    <property type="protein sequence ID" value="KAI5668379.1"/>
    <property type="molecule type" value="Genomic_DNA"/>
</dbReference>
<protein>
    <submittedName>
        <fullName evidence="1">Uncharacterized protein</fullName>
    </submittedName>
</protein>
<sequence length="140" mass="16529">MSCYRMTNEQNKIVLDWVKKLYLQDEYAYNLFMGRLFASSIEIYESLQQVKISSQKRFTSSPERDVITGSKDPDRISDHVYSFSRIVCSVLKNYWPIMLKSVYTRQETPENKFENIVRGTARSVMQELVDSPRVFILYSL</sequence>
<gene>
    <name evidence="1" type="ORF">M9H77_18232</name>
</gene>
<evidence type="ECO:0000313" key="1">
    <source>
        <dbReference type="EMBL" id="KAI5668379.1"/>
    </source>
</evidence>
<name>A0ACC0B6Y1_CATRO</name>
<reference evidence="2" key="1">
    <citation type="journal article" date="2023" name="Nat. Plants">
        <title>Single-cell RNA sequencing provides a high-resolution roadmap for understanding the multicellular compartmentation of specialized metabolism.</title>
        <authorList>
            <person name="Sun S."/>
            <person name="Shen X."/>
            <person name="Li Y."/>
            <person name="Li Y."/>
            <person name="Wang S."/>
            <person name="Li R."/>
            <person name="Zhang H."/>
            <person name="Shen G."/>
            <person name="Guo B."/>
            <person name="Wei J."/>
            <person name="Xu J."/>
            <person name="St-Pierre B."/>
            <person name="Chen S."/>
            <person name="Sun C."/>
        </authorList>
    </citation>
    <scope>NUCLEOTIDE SEQUENCE [LARGE SCALE GENOMIC DNA]</scope>
</reference>
<organism evidence="1 2">
    <name type="scientific">Catharanthus roseus</name>
    <name type="common">Madagascar periwinkle</name>
    <name type="synonym">Vinca rosea</name>
    <dbReference type="NCBI Taxonomy" id="4058"/>
    <lineage>
        <taxon>Eukaryota</taxon>
        <taxon>Viridiplantae</taxon>
        <taxon>Streptophyta</taxon>
        <taxon>Embryophyta</taxon>
        <taxon>Tracheophyta</taxon>
        <taxon>Spermatophyta</taxon>
        <taxon>Magnoliopsida</taxon>
        <taxon>eudicotyledons</taxon>
        <taxon>Gunneridae</taxon>
        <taxon>Pentapetalae</taxon>
        <taxon>asterids</taxon>
        <taxon>lamiids</taxon>
        <taxon>Gentianales</taxon>
        <taxon>Apocynaceae</taxon>
        <taxon>Rauvolfioideae</taxon>
        <taxon>Vinceae</taxon>
        <taxon>Catharanthinae</taxon>
        <taxon>Catharanthus</taxon>
    </lineage>
</organism>
<comment type="caution">
    <text evidence="1">The sequence shown here is derived from an EMBL/GenBank/DDBJ whole genome shotgun (WGS) entry which is preliminary data.</text>
</comment>
<keyword evidence="2" id="KW-1185">Reference proteome</keyword>